<keyword evidence="7" id="KW-1185">Reference proteome</keyword>
<evidence type="ECO:0000313" key="6">
    <source>
        <dbReference type="EMBL" id="BBE18735.1"/>
    </source>
</evidence>
<dbReference type="Gene3D" id="3.90.960.10">
    <property type="entry name" value="YbaK/aminoacyl-tRNA synthetase-associated domain"/>
    <property type="match status" value="1"/>
</dbReference>
<dbReference type="GO" id="GO:0002161">
    <property type="term" value="F:aminoacyl-tRNA deacylase activity"/>
    <property type="evidence" value="ECO:0007669"/>
    <property type="project" value="InterPro"/>
</dbReference>
<dbReference type="SUPFAM" id="SSF55826">
    <property type="entry name" value="YbaK/ProRS associated domain"/>
    <property type="match status" value="1"/>
</dbReference>
<dbReference type="RefSeq" id="WP_318347045.1">
    <property type="nucleotide sequence ID" value="NZ_AP018694.1"/>
</dbReference>
<name>A0A5K7SB42_9BACT</name>
<gene>
    <name evidence="6" type="ORF">AQPE_2900</name>
</gene>
<feature type="domain" description="YbaK/aminoacyl-tRNA synthetase-associated" evidence="5">
    <location>
        <begin position="30"/>
        <end position="144"/>
    </location>
</feature>
<keyword evidence="3 4" id="KW-0456">Lyase</keyword>
<protein>
    <recommendedName>
        <fullName evidence="4">Cys-tRNA(Pro)/Cys-tRNA(Cys) deacylase</fullName>
        <ecNumber evidence="4">4.2.-.-</ecNumber>
    </recommendedName>
</protein>
<dbReference type="PANTHER" id="PTHR30411">
    <property type="entry name" value="CYTOPLASMIC PROTEIN"/>
    <property type="match status" value="1"/>
</dbReference>
<dbReference type="KEGG" id="anf:AQPE_2900"/>
<dbReference type="CDD" id="cd00002">
    <property type="entry name" value="YbaK_deacylase"/>
    <property type="match status" value="1"/>
</dbReference>
<dbReference type="Pfam" id="PF04073">
    <property type="entry name" value="tRNA_edit"/>
    <property type="match status" value="1"/>
</dbReference>
<dbReference type="GO" id="GO:0016829">
    <property type="term" value="F:lyase activity"/>
    <property type="evidence" value="ECO:0007669"/>
    <property type="project" value="UniProtKB-KW"/>
</dbReference>
<dbReference type="GO" id="GO:0006412">
    <property type="term" value="P:translation"/>
    <property type="evidence" value="ECO:0007669"/>
    <property type="project" value="UniProtKB-KW"/>
</dbReference>
<organism evidence="6 7">
    <name type="scientific">Aquipluma nitroreducens</name>
    <dbReference type="NCBI Taxonomy" id="2010828"/>
    <lineage>
        <taxon>Bacteria</taxon>
        <taxon>Pseudomonadati</taxon>
        <taxon>Bacteroidota</taxon>
        <taxon>Bacteroidia</taxon>
        <taxon>Marinilabiliales</taxon>
        <taxon>Prolixibacteraceae</taxon>
        <taxon>Aquipluma</taxon>
    </lineage>
</organism>
<dbReference type="EMBL" id="AP018694">
    <property type="protein sequence ID" value="BBE18735.1"/>
    <property type="molecule type" value="Genomic_DNA"/>
</dbReference>
<evidence type="ECO:0000256" key="2">
    <source>
        <dbReference type="ARBA" id="ARBA00022917"/>
    </source>
</evidence>
<evidence type="ECO:0000259" key="5">
    <source>
        <dbReference type="Pfam" id="PF04073"/>
    </source>
</evidence>
<dbReference type="InterPro" id="IPR036754">
    <property type="entry name" value="YbaK/aa-tRNA-synt-asso_dom_sf"/>
</dbReference>
<evidence type="ECO:0000313" key="7">
    <source>
        <dbReference type="Proteomes" id="UP001193389"/>
    </source>
</evidence>
<reference evidence="6" key="1">
    <citation type="journal article" date="2020" name="Int. J. Syst. Evol. Microbiol.">
        <title>Aquipluma nitroreducens gen. nov. sp. nov., a novel facultatively anaerobic bacterium isolated from a freshwater lake.</title>
        <authorList>
            <person name="Watanabe M."/>
            <person name="Kojima H."/>
            <person name="Fukui M."/>
        </authorList>
    </citation>
    <scope>NUCLEOTIDE SEQUENCE</scope>
    <source>
        <strain evidence="6">MeG22</strain>
    </source>
</reference>
<dbReference type="NCBIfam" id="TIGR00011">
    <property type="entry name" value="YbaK_EbsC"/>
    <property type="match status" value="1"/>
</dbReference>
<dbReference type="InterPro" id="IPR007214">
    <property type="entry name" value="YbaK/aa-tRNA-synth-assoc-dom"/>
</dbReference>
<evidence type="ECO:0000256" key="1">
    <source>
        <dbReference type="ARBA" id="ARBA00009798"/>
    </source>
</evidence>
<accession>A0A5K7SB42</accession>
<dbReference type="AlphaFoldDB" id="A0A5K7SB42"/>
<dbReference type="InterPro" id="IPR004369">
    <property type="entry name" value="Prolyl-tRNA_editing_YbaK/EbsC"/>
</dbReference>
<evidence type="ECO:0000256" key="4">
    <source>
        <dbReference type="PIRNR" id="PIRNR006181"/>
    </source>
</evidence>
<dbReference type="PIRSF" id="PIRSF006181">
    <property type="entry name" value="EbsC_YbaK"/>
    <property type="match status" value="1"/>
</dbReference>
<keyword evidence="2 4" id="KW-0648">Protein biosynthesis</keyword>
<dbReference type="EC" id="4.2.-.-" evidence="4"/>
<dbReference type="PANTHER" id="PTHR30411:SF0">
    <property type="entry name" value="CYS-TRNA(PRO)_CYS-TRNA(CYS) DEACYLASE YBAK"/>
    <property type="match status" value="1"/>
</dbReference>
<evidence type="ECO:0000256" key="3">
    <source>
        <dbReference type="ARBA" id="ARBA00023239"/>
    </source>
</evidence>
<comment type="similarity">
    <text evidence="1 4">Belongs to the prolyl-tRNA editing family. YbaK/EbsC subfamily.</text>
</comment>
<proteinExistence type="inferred from homology"/>
<sequence>MKKTNAARLLDAKSINYELAEYEVNENDLSAVSLAKKIGQDVEQIFKTLVLRGDKTGVFVCVVPGDTEVDLKKAAKVSGNKNCAMVHQKELLGLTGYIRGGCSPLGMKKPYPIYIHETCQLFDLIYISAGQRGLQLKLNPEDIVQMTGAVVCDVAE</sequence>
<dbReference type="Proteomes" id="UP001193389">
    <property type="component" value="Chromosome"/>
</dbReference>